<dbReference type="PROSITE" id="PS51755">
    <property type="entry name" value="OMPR_PHOB"/>
    <property type="match status" value="1"/>
</dbReference>
<dbReference type="InterPro" id="IPR011990">
    <property type="entry name" value="TPR-like_helical_dom_sf"/>
</dbReference>
<evidence type="ECO:0000256" key="2">
    <source>
        <dbReference type="ARBA" id="ARBA00023125"/>
    </source>
</evidence>
<dbReference type="InterPro" id="IPR019734">
    <property type="entry name" value="TPR_rpt"/>
</dbReference>
<feature type="DNA-binding region" description="OmpR/PhoB-type" evidence="3">
    <location>
        <begin position="1"/>
        <end position="95"/>
    </location>
</feature>
<dbReference type="PANTHER" id="PTHR47691:SF3">
    <property type="entry name" value="HTH-TYPE TRANSCRIPTIONAL REGULATOR RV0890C-RELATED"/>
    <property type="match status" value="1"/>
</dbReference>
<dbReference type="Pfam" id="PF03704">
    <property type="entry name" value="BTAD"/>
    <property type="match status" value="1"/>
</dbReference>
<dbReference type="Gene3D" id="1.25.40.10">
    <property type="entry name" value="Tetratricopeptide repeat domain"/>
    <property type="match status" value="2"/>
</dbReference>
<keyword evidence="6" id="KW-1185">Reference proteome</keyword>
<dbReference type="Pfam" id="PF13191">
    <property type="entry name" value="AAA_16"/>
    <property type="match status" value="1"/>
</dbReference>
<comment type="similarity">
    <text evidence="1">Belongs to the AfsR/DnrI/RedD regulatory family.</text>
</comment>
<dbReference type="SUPFAM" id="SSF46894">
    <property type="entry name" value="C-terminal effector domain of the bipartite response regulators"/>
    <property type="match status" value="1"/>
</dbReference>
<reference evidence="5 6" key="1">
    <citation type="journal article" date="2019" name="Int. J. Syst. Evol. Microbiol.">
        <title>The Global Catalogue of Microorganisms (GCM) 10K type strain sequencing project: providing services to taxonomists for standard genome sequencing and annotation.</title>
        <authorList>
            <consortium name="The Broad Institute Genomics Platform"/>
            <consortium name="The Broad Institute Genome Sequencing Center for Infectious Disease"/>
            <person name="Wu L."/>
            <person name="Ma J."/>
        </authorList>
    </citation>
    <scope>NUCLEOTIDE SEQUENCE [LARGE SCALE GENOMIC DNA]</scope>
    <source>
        <strain evidence="5 6">JCM 15313</strain>
    </source>
</reference>
<dbReference type="CDD" id="cd15831">
    <property type="entry name" value="BTAD"/>
    <property type="match status" value="1"/>
</dbReference>
<dbReference type="InterPro" id="IPR041664">
    <property type="entry name" value="AAA_16"/>
</dbReference>
<proteinExistence type="inferred from homology"/>
<sequence>MRFGILGPLHARSSDGTPLAINGSRLRGLLLLLLLDAGRVVGTERLIDGLYGHTPPEGAANALQSLVSRLRRGLADSGGDGPAIEFHPAGYRLAVDPSDVDAHRFERLAADGRAALDAGDHAYAAQQLRDALALWRGPALADAPPTPFVRAQAERWEELRLAAREDLVEAGLDLGEHRALLTELRDLVATHPLRERPRGQLIRALSRAGRRAEALTEFEDARRVLAEELGTDPSPELAELHLSVLRGDPALSAASQPAAPVPTRHLPAQLTSFVGREEELERVAALLGTQRLVTLTGPGGVGKTRLAAEAAARYPGEVYFAELAPLGDGTDLPLAILDALGARDAALPALMPGRLGEAPDAVARLTGVVAQRRLLLVLDNCEHLVADAARLTDRLLRACPGVRVLATSREPLGLTAERLCPVPQLASAPADSTLSAALDYPAVRLFADRAAAVRPHFTEEGGTAEAVLRICSALDGLPLALELAAARLRSLPAAEVAARIDDRFGLLSRGDRAAQPRHQTLRAVVAWSWDLLGDAERRLARRLTVFSGGATLESAARVCGMPEAEAVDLLTSLVEKSLVETADGRYRMLETIRAFCAERLEEASERGRFRTAHAQHFLDLAETAEPRLRRAEQIDWLPRLAAEQENLHAALRWSVESGDLDAALRLVGALSPYWWLRGLRGQAGPLAGEILAAITASANDPSSAPTPPAGREEEYVLCVVNAASAGVDAQQLEPHLAVAEAIVRNTPRPLRLPLVDMLWSVASGAPERQVDIAPLMRDNLAAPDPWTRAIAHVQLGYAAFAGDVAEEAEHAFTAGLEGFRSLGDRWGMVLALTGLAGLAELRGDGHRCIAHADDALAMTEALDATEDTVEILSLRGAGRASLGDIDGAEADHRHAAEIARRAGAHEALAGAYRRLAELALRRGDPGEARRLCDAALTECQAESSSAIETRALIHITLGGIAAAAGDTARARSIYRKALESIPGARISAPVADGLAAVALIDGDAEGAAVLLGTSAALRGAPESVPPDGRDLAERCRAALGDTAFDAARDRGSAMPLNQALALIGAVPSAAGA</sequence>
<dbReference type="Gene3D" id="1.10.10.10">
    <property type="entry name" value="Winged helix-like DNA-binding domain superfamily/Winged helix DNA-binding domain"/>
    <property type="match status" value="1"/>
</dbReference>
<dbReference type="InterPro" id="IPR001867">
    <property type="entry name" value="OmpR/PhoB-type_DNA-bd"/>
</dbReference>
<dbReference type="SMART" id="SM00862">
    <property type="entry name" value="Trans_reg_C"/>
    <property type="match status" value="1"/>
</dbReference>
<accession>A0ABN2SQK0</accession>
<keyword evidence="2 3" id="KW-0238">DNA-binding</keyword>
<dbReference type="Gene3D" id="3.40.50.300">
    <property type="entry name" value="P-loop containing nucleotide triphosphate hydrolases"/>
    <property type="match status" value="1"/>
</dbReference>
<feature type="domain" description="OmpR/PhoB-type" evidence="4">
    <location>
        <begin position="1"/>
        <end position="95"/>
    </location>
</feature>
<dbReference type="PRINTS" id="PR00364">
    <property type="entry name" value="DISEASERSIST"/>
</dbReference>
<gene>
    <name evidence="5" type="ORF">GCM10009799_15990</name>
</gene>
<dbReference type="InterPro" id="IPR027417">
    <property type="entry name" value="P-loop_NTPase"/>
</dbReference>
<dbReference type="Proteomes" id="UP001501585">
    <property type="component" value="Unassembled WGS sequence"/>
</dbReference>
<protein>
    <submittedName>
        <fullName evidence="5">BTAD domain-containing putative transcriptional regulator</fullName>
    </submittedName>
</protein>
<comment type="caution">
    <text evidence="5">The sequence shown here is derived from an EMBL/GenBank/DDBJ whole genome shotgun (WGS) entry which is preliminary data.</text>
</comment>
<dbReference type="SUPFAM" id="SSF48452">
    <property type="entry name" value="TPR-like"/>
    <property type="match status" value="2"/>
</dbReference>
<evidence type="ECO:0000256" key="1">
    <source>
        <dbReference type="ARBA" id="ARBA00005820"/>
    </source>
</evidence>
<dbReference type="EMBL" id="BAAAPC010000005">
    <property type="protein sequence ID" value="GAA1990858.1"/>
    <property type="molecule type" value="Genomic_DNA"/>
</dbReference>
<dbReference type="InterPro" id="IPR016032">
    <property type="entry name" value="Sig_transdc_resp-reg_C-effctor"/>
</dbReference>
<dbReference type="InterPro" id="IPR058852">
    <property type="entry name" value="HTH_77"/>
</dbReference>
<dbReference type="Pfam" id="PF25872">
    <property type="entry name" value="HTH_77"/>
    <property type="match status" value="1"/>
</dbReference>
<evidence type="ECO:0000256" key="3">
    <source>
        <dbReference type="PROSITE-ProRule" id="PRU01091"/>
    </source>
</evidence>
<dbReference type="InterPro" id="IPR036388">
    <property type="entry name" value="WH-like_DNA-bd_sf"/>
</dbReference>
<dbReference type="PANTHER" id="PTHR47691">
    <property type="entry name" value="REGULATOR-RELATED"/>
    <property type="match status" value="1"/>
</dbReference>
<evidence type="ECO:0000313" key="6">
    <source>
        <dbReference type="Proteomes" id="UP001501585"/>
    </source>
</evidence>
<dbReference type="SMART" id="SM00028">
    <property type="entry name" value="TPR"/>
    <property type="match status" value="3"/>
</dbReference>
<dbReference type="Pfam" id="PF00486">
    <property type="entry name" value="Trans_reg_C"/>
    <property type="match status" value="1"/>
</dbReference>
<dbReference type="SMART" id="SM01043">
    <property type="entry name" value="BTAD"/>
    <property type="match status" value="1"/>
</dbReference>
<evidence type="ECO:0000313" key="5">
    <source>
        <dbReference type="EMBL" id="GAA1990858.1"/>
    </source>
</evidence>
<dbReference type="SUPFAM" id="SSF52540">
    <property type="entry name" value="P-loop containing nucleoside triphosphate hydrolases"/>
    <property type="match status" value="1"/>
</dbReference>
<evidence type="ECO:0000259" key="4">
    <source>
        <dbReference type="PROSITE" id="PS51755"/>
    </source>
</evidence>
<dbReference type="RefSeq" id="WP_344161190.1">
    <property type="nucleotide sequence ID" value="NZ_BAAAPC010000005.1"/>
</dbReference>
<dbReference type="InterPro" id="IPR005158">
    <property type="entry name" value="BTAD"/>
</dbReference>
<name>A0ABN2SQK0_9ACTN</name>
<organism evidence="5 6">
    <name type="scientific">Nocardiopsis rhodophaea</name>
    <dbReference type="NCBI Taxonomy" id="280238"/>
    <lineage>
        <taxon>Bacteria</taxon>
        <taxon>Bacillati</taxon>
        <taxon>Actinomycetota</taxon>
        <taxon>Actinomycetes</taxon>
        <taxon>Streptosporangiales</taxon>
        <taxon>Nocardiopsidaceae</taxon>
        <taxon>Nocardiopsis</taxon>
    </lineage>
</organism>